<dbReference type="EMBL" id="CP144745">
    <property type="protein sequence ID" value="WVZ53654.1"/>
    <property type="molecule type" value="Genomic_DNA"/>
</dbReference>
<evidence type="ECO:0000313" key="3">
    <source>
        <dbReference type="Proteomes" id="UP001341281"/>
    </source>
</evidence>
<gene>
    <name evidence="2" type="ORF">U9M48_004563</name>
</gene>
<evidence type="ECO:0000256" key="1">
    <source>
        <dbReference type="SAM" id="MobiDB-lite"/>
    </source>
</evidence>
<accession>A0AAQ3PK52</accession>
<reference evidence="2 3" key="1">
    <citation type="submission" date="2024-02" db="EMBL/GenBank/DDBJ databases">
        <title>High-quality chromosome-scale genome assembly of Pensacola bahiagrass (Paspalum notatum Flugge var. saurae).</title>
        <authorList>
            <person name="Vega J.M."/>
            <person name="Podio M."/>
            <person name="Orjuela J."/>
            <person name="Siena L.A."/>
            <person name="Pessino S.C."/>
            <person name="Combes M.C."/>
            <person name="Mariac C."/>
            <person name="Albertini E."/>
            <person name="Pupilli F."/>
            <person name="Ortiz J.P.A."/>
            <person name="Leblanc O."/>
        </authorList>
    </citation>
    <scope>NUCLEOTIDE SEQUENCE [LARGE SCALE GENOMIC DNA]</scope>
    <source>
        <strain evidence="2">R1</strain>
        <tissue evidence="2">Leaf</tissue>
    </source>
</reference>
<keyword evidence="3" id="KW-1185">Reference proteome</keyword>
<protein>
    <submittedName>
        <fullName evidence="2">Uncharacterized protein</fullName>
    </submittedName>
</protein>
<dbReference type="AlphaFoldDB" id="A0AAQ3PK52"/>
<feature type="compositionally biased region" description="Polar residues" evidence="1">
    <location>
        <begin position="9"/>
        <end position="19"/>
    </location>
</feature>
<organism evidence="2 3">
    <name type="scientific">Paspalum notatum var. saurae</name>
    <dbReference type="NCBI Taxonomy" id="547442"/>
    <lineage>
        <taxon>Eukaryota</taxon>
        <taxon>Viridiplantae</taxon>
        <taxon>Streptophyta</taxon>
        <taxon>Embryophyta</taxon>
        <taxon>Tracheophyta</taxon>
        <taxon>Spermatophyta</taxon>
        <taxon>Magnoliopsida</taxon>
        <taxon>Liliopsida</taxon>
        <taxon>Poales</taxon>
        <taxon>Poaceae</taxon>
        <taxon>PACMAD clade</taxon>
        <taxon>Panicoideae</taxon>
        <taxon>Andropogonodae</taxon>
        <taxon>Paspaleae</taxon>
        <taxon>Paspalinae</taxon>
        <taxon>Paspalum</taxon>
    </lineage>
</organism>
<feature type="region of interest" description="Disordered" evidence="1">
    <location>
        <begin position="1"/>
        <end position="26"/>
    </location>
</feature>
<evidence type="ECO:0000313" key="2">
    <source>
        <dbReference type="EMBL" id="WVZ53654.1"/>
    </source>
</evidence>
<dbReference type="Proteomes" id="UP001341281">
    <property type="component" value="Chromosome 01"/>
</dbReference>
<proteinExistence type="predicted"/>
<name>A0AAQ3PK52_PASNO</name>
<sequence>MASRWTRGISWTSPTTNSRADADPVDAAADPEGLPLLLGLPARCPPSGESAVVLYMTTLCGVRRTLEASAAGVAVRKASALVGDGGEEGVESMAAPACPPCRAPVRLRARMAACQAVETAGRGRCLPLCASAMWAPLGNEWRHATPLFHKPGCTTVLAFGLMLLVHTYPMRGIYNLYLKVHSLTIVGHLR</sequence>